<dbReference type="EMBL" id="JABFTP020000185">
    <property type="protein sequence ID" value="KAL3286756.1"/>
    <property type="molecule type" value="Genomic_DNA"/>
</dbReference>
<keyword evidence="1" id="KW-0175">Coiled coil</keyword>
<accession>A0ABD2P732</accession>
<proteinExistence type="predicted"/>
<evidence type="ECO:0000256" key="1">
    <source>
        <dbReference type="SAM" id="Coils"/>
    </source>
</evidence>
<name>A0ABD2P732_9CUCU</name>
<reference evidence="3 4" key="1">
    <citation type="journal article" date="2021" name="BMC Biol.">
        <title>Horizontally acquired antibacterial genes associated with adaptive radiation of ladybird beetles.</title>
        <authorList>
            <person name="Li H.S."/>
            <person name="Tang X.F."/>
            <person name="Huang Y.H."/>
            <person name="Xu Z.Y."/>
            <person name="Chen M.L."/>
            <person name="Du X.Y."/>
            <person name="Qiu B.Y."/>
            <person name="Chen P.T."/>
            <person name="Zhang W."/>
            <person name="Slipinski A."/>
            <person name="Escalona H.E."/>
            <person name="Waterhouse R.M."/>
            <person name="Zwick A."/>
            <person name="Pang H."/>
        </authorList>
    </citation>
    <scope>NUCLEOTIDE SEQUENCE [LARGE SCALE GENOMIC DNA]</scope>
    <source>
        <strain evidence="3">SYSU2018</strain>
    </source>
</reference>
<evidence type="ECO:0000313" key="3">
    <source>
        <dbReference type="EMBL" id="KAL3286756.1"/>
    </source>
</evidence>
<feature type="region of interest" description="Disordered" evidence="2">
    <location>
        <begin position="134"/>
        <end position="153"/>
    </location>
</feature>
<dbReference type="Proteomes" id="UP001516400">
    <property type="component" value="Unassembled WGS sequence"/>
</dbReference>
<dbReference type="PANTHER" id="PTHR31935:SF1">
    <property type="entry name" value="COILED-COIL DOMAIN-CONTAINING PROTEIN 13"/>
    <property type="match status" value="1"/>
</dbReference>
<feature type="coiled-coil region" evidence="1">
    <location>
        <begin position="50"/>
        <end position="128"/>
    </location>
</feature>
<evidence type="ECO:0000256" key="2">
    <source>
        <dbReference type="SAM" id="MobiDB-lite"/>
    </source>
</evidence>
<gene>
    <name evidence="3" type="ORF">HHI36_001249</name>
</gene>
<sequence length="238" mass="27638">MDGDASLKISNEISFTSVPKDIVFPDELNRYLREQVEYLFHENGMLKKHLREKETSYEETSSELENLKLKVKENENIGSKNAYSSATTIASAKIAELSKRLREKNSEVESLKTKCSKLERKIFELQESKLQGVTENKYSDENNDASPKPENEELLKKTRDKLGATSFKLREVQNANIQLKNELKVANKYLQQEVGDTFENINNNKNSRSWRGRAQIICDLQQKNQELREKLKLYQRKS</sequence>
<protein>
    <submittedName>
        <fullName evidence="3">Uncharacterized protein</fullName>
    </submittedName>
</protein>
<organism evidence="3 4">
    <name type="scientific">Cryptolaemus montrouzieri</name>
    <dbReference type="NCBI Taxonomy" id="559131"/>
    <lineage>
        <taxon>Eukaryota</taxon>
        <taxon>Metazoa</taxon>
        <taxon>Ecdysozoa</taxon>
        <taxon>Arthropoda</taxon>
        <taxon>Hexapoda</taxon>
        <taxon>Insecta</taxon>
        <taxon>Pterygota</taxon>
        <taxon>Neoptera</taxon>
        <taxon>Endopterygota</taxon>
        <taxon>Coleoptera</taxon>
        <taxon>Polyphaga</taxon>
        <taxon>Cucujiformia</taxon>
        <taxon>Coccinelloidea</taxon>
        <taxon>Coccinellidae</taxon>
        <taxon>Scymninae</taxon>
        <taxon>Scymnini</taxon>
        <taxon>Cryptolaemus</taxon>
    </lineage>
</organism>
<dbReference type="AlphaFoldDB" id="A0ABD2P732"/>
<comment type="caution">
    <text evidence="3">The sequence shown here is derived from an EMBL/GenBank/DDBJ whole genome shotgun (WGS) entry which is preliminary data.</text>
</comment>
<evidence type="ECO:0000313" key="4">
    <source>
        <dbReference type="Proteomes" id="UP001516400"/>
    </source>
</evidence>
<dbReference type="PANTHER" id="PTHR31935">
    <property type="entry name" value="COILED-COIL DOMAIN-CONTAINING PROTEIN 13"/>
    <property type="match status" value="1"/>
</dbReference>
<keyword evidence="4" id="KW-1185">Reference proteome</keyword>
<dbReference type="InterPro" id="IPR038929">
    <property type="entry name" value="CCDC13"/>
</dbReference>